<proteinExistence type="predicted"/>
<keyword evidence="2" id="KW-1185">Reference proteome</keyword>
<name>A0ACC3BUI0_PYRYE</name>
<protein>
    <submittedName>
        <fullName evidence="1">Uncharacterized protein</fullName>
    </submittedName>
</protein>
<evidence type="ECO:0000313" key="1">
    <source>
        <dbReference type="EMBL" id="KAK1861341.1"/>
    </source>
</evidence>
<reference evidence="1" key="1">
    <citation type="submission" date="2019-11" db="EMBL/GenBank/DDBJ databases">
        <title>Nori genome reveals adaptations in red seaweeds to the harsh intertidal environment.</title>
        <authorList>
            <person name="Wang D."/>
            <person name="Mao Y."/>
        </authorList>
    </citation>
    <scope>NUCLEOTIDE SEQUENCE</scope>
    <source>
        <tissue evidence="1">Gametophyte</tissue>
    </source>
</reference>
<accession>A0ACC3BUI0</accession>
<comment type="caution">
    <text evidence="1">The sequence shown here is derived from an EMBL/GenBank/DDBJ whole genome shotgun (WGS) entry which is preliminary data.</text>
</comment>
<organism evidence="1 2">
    <name type="scientific">Pyropia yezoensis</name>
    <name type="common">Susabi-nori</name>
    <name type="synonym">Porphyra yezoensis</name>
    <dbReference type="NCBI Taxonomy" id="2788"/>
    <lineage>
        <taxon>Eukaryota</taxon>
        <taxon>Rhodophyta</taxon>
        <taxon>Bangiophyceae</taxon>
        <taxon>Bangiales</taxon>
        <taxon>Bangiaceae</taxon>
        <taxon>Pyropia</taxon>
    </lineage>
</organism>
<dbReference type="Proteomes" id="UP000798662">
    <property type="component" value="Chromosome 1"/>
</dbReference>
<sequence>MAALSLLGGCGHHRRLSRAPAAARTCSGNGSGSVGGITDGGDGLAGTPPCGLSFTGAVSLNTTCASGVAPGADALACFIVGSCVWGACCDRSWDQRRWLLSLFWGSAGDPAACLSCSRCHSAAAGDKRWLEGAAVHGAAAVDHHTMHGHGGAVRSREPTGAMC</sequence>
<gene>
    <name evidence="1" type="ORF">I4F81_003925</name>
</gene>
<dbReference type="EMBL" id="CM020618">
    <property type="protein sequence ID" value="KAK1861341.1"/>
    <property type="molecule type" value="Genomic_DNA"/>
</dbReference>
<evidence type="ECO:0000313" key="2">
    <source>
        <dbReference type="Proteomes" id="UP000798662"/>
    </source>
</evidence>